<evidence type="ECO:0000313" key="2">
    <source>
        <dbReference type="Proteomes" id="UP001143372"/>
    </source>
</evidence>
<gene>
    <name evidence="1" type="ORF">GCM10008179_04640</name>
</gene>
<protein>
    <submittedName>
        <fullName evidence="1">Uncharacterized protein</fullName>
    </submittedName>
</protein>
<dbReference type="EMBL" id="BSFI01000002">
    <property type="protein sequence ID" value="GLK66826.1"/>
    <property type="molecule type" value="Genomic_DNA"/>
</dbReference>
<dbReference type="RefSeq" id="WP_271167086.1">
    <property type="nucleotide sequence ID" value="NZ_BSFI01000002.1"/>
</dbReference>
<proteinExistence type="predicted"/>
<reference evidence="1" key="1">
    <citation type="journal article" date="2014" name="Int. J. Syst. Evol. Microbiol.">
        <title>Complete genome sequence of Corynebacterium casei LMG S-19264T (=DSM 44701T), isolated from a smear-ripened cheese.</title>
        <authorList>
            <consortium name="US DOE Joint Genome Institute (JGI-PGF)"/>
            <person name="Walter F."/>
            <person name="Albersmeier A."/>
            <person name="Kalinowski J."/>
            <person name="Ruckert C."/>
        </authorList>
    </citation>
    <scope>NUCLEOTIDE SEQUENCE</scope>
    <source>
        <strain evidence="1">VKM B-2347</strain>
    </source>
</reference>
<dbReference type="Proteomes" id="UP001143372">
    <property type="component" value="Unassembled WGS sequence"/>
</dbReference>
<sequence>MTARTILPVAALCAVVLAGGAYVVLKPQGAAEHASVAEKAESTSAPIQQTTTGSTASPKLYCQFYVFTEQRPRVAFYFDVVRRDESHAFQQVYVAEDTGQRTDFGADGSLRPEWRFDRTAEPPRIASTIAVPDNSQAASHDEDIAIDIYSYDPERAGTAWFEASLKNIHFQNLPGKCRQSPA</sequence>
<dbReference type="AlphaFoldDB" id="A0A9W6IX90"/>
<organism evidence="1 2">
    <name type="scientific">Hansschlegelia plantiphila</name>
    <dbReference type="NCBI Taxonomy" id="374655"/>
    <lineage>
        <taxon>Bacteria</taxon>
        <taxon>Pseudomonadati</taxon>
        <taxon>Pseudomonadota</taxon>
        <taxon>Alphaproteobacteria</taxon>
        <taxon>Hyphomicrobiales</taxon>
        <taxon>Methylopilaceae</taxon>
        <taxon>Hansschlegelia</taxon>
    </lineage>
</organism>
<reference evidence="1" key="2">
    <citation type="submission" date="2023-01" db="EMBL/GenBank/DDBJ databases">
        <authorList>
            <person name="Sun Q."/>
            <person name="Evtushenko L."/>
        </authorList>
    </citation>
    <scope>NUCLEOTIDE SEQUENCE</scope>
    <source>
        <strain evidence="1">VKM B-2347</strain>
    </source>
</reference>
<keyword evidence="2" id="KW-1185">Reference proteome</keyword>
<name>A0A9W6IX90_9HYPH</name>
<comment type="caution">
    <text evidence="1">The sequence shown here is derived from an EMBL/GenBank/DDBJ whole genome shotgun (WGS) entry which is preliminary data.</text>
</comment>
<accession>A0A9W6IX90</accession>
<evidence type="ECO:0000313" key="1">
    <source>
        <dbReference type="EMBL" id="GLK66826.1"/>
    </source>
</evidence>